<feature type="domain" description="G" evidence="1">
    <location>
        <begin position="28"/>
        <end position="140"/>
    </location>
</feature>
<dbReference type="GO" id="GO:0030488">
    <property type="term" value="P:tRNA methylation"/>
    <property type="evidence" value="ECO:0007669"/>
    <property type="project" value="TreeGrafter"/>
</dbReference>
<protein>
    <submittedName>
        <fullName evidence="2">50S ribosome-binding GTPase</fullName>
    </submittedName>
</protein>
<dbReference type="GO" id="GO:0002098">
    <property type="term" value="P:tRNA wobble uridine modification"/>
    <property type="evidence" value="ECO:0007669"/>
    <property type="project" value="TreeGrafter"/>
</dbReference>
<dbReference type="Proteomes" id="UP001236239">
    <property type="component" value="Unassembled WGS sequence"/>
</dbReference>
<reference evidence="2" key="1">
    <citation type="journal article" date="2023" name="Front. Microbiol.">
        <title>Phylogeography and host specificity of Pasteurellaceae pathogenic to sea-farmed fish in the north-east Atlantic.</title>
        <authorList>
            <person name="Gulla S."/>
            <person name="Colquhoun D.J."/>
            <person name="Olsen A.B."/>
            <person name="Spilsberg B."/>
            <person name="Lagesen K."/>
            <person name="Aakesson C.P."/>
            <person name="Strom S."/>
            <person name="Manji F."/>
            <person name="Birkbeck T.H."/>
            <person name="Nilsen H.K."/>
        </authorList>
    </citation>
    <scope>NUCLEOTIDE SEQUENCE</scope>
    <source>
        <strain evidence="2">TW16_20</strain>
    </source>
</reference>
<comment type="caution">
    <text evidence="2">The sequence shown here is derived from an EMBL/GenBank/DDBJ whole genome shotgun (WGS) entry which is preliminary data.</text>
</comment>
<evidence type="ECO:0000259" key="1">
    <source>
        <dbReference type="Pfam" id="PF01926"/>
    </source>
</evidence>
<evidence type="ECO:0000313" key="2">
    <source>
        <dbReference type="EMBL" id="MDP8172446.1"/>
    </source>
</evidence>
<organism evidence="2 3">
    <name type="scientific">Phocoenobacter skyensis</name>
    <dbReference type="NCBI Taxonomy" id="97481"/>
    <lineage>
        <taxon>Bacteria</taxon>
        <taxon>Pseudomonadati</taxon>
        <taxon>Pseudomonadota</taxon>
        <taxon>Gammaproteobacteria</taxon>
        <taxon>Pasteurellales</taxon>
        <taxon>Pasteurellaceae</taxon>
        <taxon>Phocoenobacter</taxon>
    </lineage>
</organism>
<sequence>MINSIKSTDLKSYLESVTKYYSKPYFNIGIMGKSGAGKSSLINALVSKPVCEIGAVGGCTREIQTISSQLYSTKINLIDFPGIAENEKWDQKYKNLYKEHLDDLDLIIWLIKIDDRALFEDENFYNDCLQVHSNKLLLVLSQTDKTEPKREWNNYSFEPSTSQQENINRNLYRIFSEFYEDKIIPIAHYYDGSSYQRYNFDKIFDQILFKIVQDSNVTNNISVSENWAMTKYEINTNTAMQKMIFAFLEEDTNKILEELNSFL</sequence>
<dbReference type="InterPro" id="IPR006073">
    <property type="entry name" value="GTP-bd"/>
</dbReference>
<dbReference type="SUPFAM" id="SSF52540">
    <property type="entry name" value="P-loop containing nucleoside triphosphate hydrolases"/>
    <property type="match status" value="1"/>
</dbReference>
<evidence type="ECO:0000313" key="3">
    <source>
        <dbReference type="Proteomes" id="UP001236239"/>
    </source>
</evidence>
<gene>
    <name evidence="2" type="ORF">QJU93_03625</name>
</gene>
<dbReference type="GO" id="GO:0005829">
    <property type="term" value="C:cytosol"/>
    <property type="evidence" value="ECO:0007669"/>
    <property type="project" value="TreeGrafter"/>
</dbReference>
<dbReference type="RefSeq" id="WP_306374652.1">
    <property type="nucleotide sequence ID" value="NZ_JASAYK010000007.1"/>
</dbReference>
<dbReference type="GO" id="GO:0005525">
    <property type="term" value="F:GTP binding"/>
    <property type="evidence" value="ECO:0007669"/>
    <property type="project" value="InterPro"/>
</dbReference>
<dbReference type="PANTHER" id="PTHR42714">
    <property type="entry name" value="TRNA MODIFICATION GTPASE GTPBP3"/>
    <property type="match status" value="1"/>
</dbReference>
<dbReference type="Gene3D" id="3.40.50.300">
    <property type="entry name" value="P-loop containing nucleotide triphosphate hydrolases"/>
    <property type="match status" value="1"/>
</dbReference>
<dbReference type="PRINTS" id="PR00326">
    <property type="entry name" value="GTP1OBG"/>
</dbReference>
<dbReference type="InterPro" id="IPR005225">
    <property type="entry name" value="Small_GTP-bd"/>
</dbReference>
<dbReference type="Pfam" id="PF01926">
    <property type="entry name" value="MMR_HSR1"/>
    <property type="match status" value="1"/>
</dbReference>
<dbReference type="PANTHER" id="PTHR42714:SF2">
    <property type="entry name" value="TRNA MODIFICATION GTPASE GTPBP3, MITOCHONDRIAL"/>
    <property type="match status" value="1"/>
</dbReference>
<dbReference type="InterPro" id="IPR027417">
    <property type="entry name" value="P-loop_NTPase"/>
</dbReference>
<proteinExistence type="predicted"/>
<dbReference type="EMBL" id="JASAYQ010000004">
    <property type="protein sequence ID" value="MDP8172446.1"/>
    <property type="molecule type" value="Genomic_DNA"/>
</dbReference>
<accession>A0AAJ6N955</accession>
<dbReference type="AlphaFoldDB" id="A0AAJ6N955"/>
<name>A0AAJ6N955_9PAST</name>
<dbReference type="NCBIfam" id="TIGR00231">
    <property type="entry name" value="small_GTP"/>
    <property type="match status" value="1"/>
</dbReference>